<dbReference type="Proteomes" id="UP000030700">
    <property type="component" value="Unassembled WGS sequence"/>
</dbReference>
<accession>A0A081BTK1</accession>
<reference evidence="1" key="1">
    <citation type="journal article" date="2015" name="PeerJ">
        <title>First genomic representation of candidate bacterial phylum KSB3 points to enhanced environmental sensing as a trigger of wastewater bulking.</title>
        <authorList>
            <person name="Sekiguchi Y."/>
            <person name="Ohashi A."/>
            <person name="Parks D.H."/>
            <person name="Yamauchi T."/>
            <person name="Tyson G.W."/>
            <person name="Hugenholtz P."/>
        </authorList>
    </citation>
    <scope>NUCLEOTIDE SEQUENCE [LARGE SCALE GENOMIC DNA]</scope>
</reference>
<dbReference type="HOGENOM" id="CLU_1718724_0_0_0"/>
<evidence type="ECO:0000313" key="1">
    <source>
        <dbReference type="EMBL" id="GAK54732.1"/>
    </source>
</evidence>
<sequence length="152" mass="18001">MSDEIKKDAVYNILGLIYKLLKKQNIITEHFVKKVVHFDASTKAKADALSEEEKVIWYMIMILFKAIFNEAGNYYRFKEQDPPKFLFLNNYRPFYQSMNRVDLTRAYIFEQAVQDLKQMNFQELQDKTGVLIDPKDFGNAVRSDVVRRTQEV</sequence>
<name>A0A081BTK1_9BACT</name>
<keyword evidence="2" id="KW-1185">Reference proteome</keyword>
<dbReference type="AlphaFoldDB" id="A0A081BTK1"/>
<gene>
    <name evidence="1" type="ORF">U14_06020</name>
</gene>
<proteinExistence type="predicted"/>
<protein>
    <submittedName>
        <fullName evidence="1">Uncharacterized protein</fullName>
    </submittedName>
</protein>
<dbReference type="EMBL" id="DF820462">
    <property type="protein sequence ID" value="GAK54732.1"/>
    <property type="molecule type" value="Genomic_DNA"/>
</dbReference>
<evidence type="ECO:0000313" key="2">
    <source>
        <dbReference type="Proteomes" id="UP000030700"/>
    </source>
</evidence>
<organism evidence="1">
    <name type="scientific">Candidatus Moduliflexus flocculans</name>
    <dbReference type="NCBI Taxonomy" id="1499966"/>
    <lineage>
        <taxon>Bacteria</taxon>
        <taxon>Candidatus Moduliflexota</taxon>
        <taxon>Candidatus Moduliflexia</taxon>
        <taxon>Candidatus Moduliflexales</taxon>
        <taxon>Candidatus Moduliflexaceae</taxon>
    </lineage>
</organism>